<gene>
    <name evidence="2" type="ORF">EDC03_0517</name>
</gene>
<evidence type="ECO:0000256" key="1">
    <source>
        <dbReference type="SAM" id="MobiDB-lite"/>
    </source>
</evidence>
<dbReference type="AlphaFoldDB" id="A0A3N1HTQ3"/>
<comment type="caution">
    <text evidence="2">The sequence shown here is derived from an EMBL/GenBank/DDBJ whole genome shotgun (WGS) entry which is preliminary data.</text>
</comment>
<proteinExistence type="predicted"/>
<dbReference type="RefSeq" id="WP_123378576.1">
    <property type="nucleotide sequence ID" value="NZ_RJKN01000001.1"/>
</dbReference>
<name>A0A3N1HTQ3_9ACTN</name>
<protein>
    <submittedName>
        <fullName evidence="2">Uncharacterized protein</fullName>
    </submittedName>
</protein>
<organism evidence="2 3">
    <name type="scientific">Pseudokineococcus lusitanus</name>
    <dbReference type="NCBI Taxonomy" id="763993"/>
    <lineage>
        <taxon>Bacteria</taxon>
        <taxon>Bacillati</taxon>
        <taxon>Actinomycetota</taxon>
        <taxon>Actinomycetes</taxon>
        <taxon>Kineosporiales</taxon>
        <taxon>Kineosporiaceae</taxon>
        <taxon>Pseudokineococcus</taxon>
    </lineage>
</organism>
<accession>A0A3N1HTQ3</accession>
<evidence type="ECO:0000313" key="2">
    <source>
        <dbReference type="EMBL" id="ROP45905.1"/>
    </source>
</evidence>
<dbReference type="InParanoid" id="A0A3N1HTQ3"/>
<keyword evidence="3" id="KW-1185">Reference proteome</keyword>
<evidence type="ECO:0000313" key="3">
    <source>
        <dbReference type="Proteomes" id="UP000276232"/>
    </source>
</evidence>
<feature type="compositionally biased region" description="Basic and acidic residues" evidence="1">
    <location>
        <begin position="79"/>
        <end position="93"/>
    </location>
</feature>
<feature type="region of interest" description="Disordered" evidence="1">
    <location>
        <begin position="74"/>
        <end position="93"/>
    </location>
</feature>
<dbReference type="Proteomes" id="UP000276232">
    <property type="component" value="Unassembled WGS sequence"/>
</dbReference>
<sequence length="93" mass="9745">MTETHPESLLDLQHRLQGVVTATTATHRGARPVDVVAALQRALVAAHLPDQPPSWMRASASEISAGRRVVLGTAEAPEGLDRAAPDPDVHAAG</sequence>
<reference evidence="2 3" key="1">
    <citation type="journal article" date="2015" name="Stand. Genomic Sci.">
        <title>Genomic Encyclopedia of Bacterial and Archaeal Type Strains, Phase III: the genomes of soil and plant-associated and newly described type strains.</title>
        <authorList>
            <person name="Whitman W.B."/>
            <person name="Woyke T."/>
            <person name="Klenk H.P."/>
            <person name="Zhou Y."/>
            <person name="Lilburn T.G."/>
            <person name="Beck B.J."/>
            <person name="De Vos P."/>
            <person name="Vandamme P."/>
            <person name="Eisen J.A."/>
            <person name="Garrity G."/>
            <person name="Hugenholtz P."/>
            <person name="Kyrpides N.C."/>
        </authorList>
    </citation>
    <scope>NUCLEOTIDE SEQUENCE [LARGE SCALE GENOMIC DNA]</scope>
    <source>
        <strain evidence="2 3">CECT 7306</strain>
    </source>
</reference>
<dbReference type="EMBL" id="RJKN01000001">
    <property type="protein sequence ID" value="ROP45905.1"/>
    <property type="molecule type" value="Genomic_DNA"/>
</dbReference>